<evidence type="ECO:0000259" key="12">
    <source>
        <dbReference type="Pfam" id="PF05698"/>
    </source>
</evidence>
<feature type="compositionally biased region" description="Low complexity" evidence="10">
    <location>
        <begin position="534"/>
        <end position="547"/>
    </location>
</feature>
<evidence type="ECO:0000256" key="6">
    <source>
        <dbReference type="ARBA" id="ARBA00023186"/>
    </source>
</evidence>
<evidence type="ECO:0000313" key="14">
    <source>
        <dbReference type="Proteomes" id="UP001064971"/>
    </source>
</evidence>
<evidence type="ECO:0000256" key="3">
    <source>
        <dbReference type="ARBA" id="ARBA00013194"/>
    </source>
</evidence>
<keyword evidence="5 9" id="KW-0697">Rotamase</keyword>
<evidence type="ECO:0000313" key="13">
    <source>
        <dbReference type="EMBL" id="BDP42948.1"/>
    </source>
</evidence>
<accession>A0ABN6RJK9</accession>
<dbReference type="Pfam" id="PF05697">
    <property type="entry name" value="Trigger_N"/>
    <property type="match status" value="1"/>
</dbReference>
<evidence type="ECO:0000256" key="10">
    <source>
        <dbReference type="SAM" id="MobiDB-lite"/>
    </source>
</evidence>
<dbReference type="PANTHER" id="PTHR30560">
    <property type="entry name" value="TRIGGER FACTOR CHAPERONE AND PEPTIDYL-PROLYL CIS/TRANS ISOMERASE"/>
    <property type="match status" value="1"/>
</dbReference>
<comment type="similarity">
    <text evidence="2 9">Belongs to the FKBP-type PPIase family. Tig subfamily.</text>
</comment>
<dbReference type="EC" id="5.2.1.8" evidence="3 9"/>
<dbReference type="InterPro" id="IPR046357">
    <property type="entry name" value="PPIase_dom_sf"/>
</dbReference>
<dbReference type="Gene3D" id="3.10.50.40">
    <property type="match status" value="1"/>
</dbReference>
<evidence type="ECO:0000256" key="9">
    <source>
        <dbReference type="HAMAP-Rule" id="MF_00303"/>
    </source>
</evidence>
<dbReference type="InterPro" id="IPR008880">
    <property type="entry name" value="Trigger_fac_C"/>
</dbReference>
<dbReference type="PANTHER" id="PTHR30560:SF3">
    <property type="entry name" value="TRIGGER FACTOR-LIKE PROTEIN TIG, CHLOROPLASTIC"/>
    <property type="match status" value="1"/>
</dbReference>
<evidence type="ECO:0000259" key="11">
    <source>
        <dbReference type="Pfam" id="PF05697"/>
    </source>
</evidence>
<evidence type="ECO:0000256" key="2">
    <source>
        <dbReference type="ARBA" id="ARBA00005464"/>
    </source>
</evidence>
<keyword evidence="9" id="KW-0131">Cell cycle</keyword>
<name>A0ABN6RJK9_9DEIO</name>
<keyword evidence="9" id="KW-0132">Cell division</keyword>
<comment type="catalytic activity">
    <reaction evidence="1 9">
        <text>[protein]-peptidylproline (omega=180) = [protein]-peptidylproline (omega=0)</text>
        <dbReference type="Rhea" id="RHEA:16237"/>
        <dbReference type="Rhea" id="RHEA-COMP:10747"/>
        <dbReference type="Rhea" id="RHEA-COMP:10748"/>
        <dbReference type="ChEBI" id="CHEBI:83833"/>
        <dbReference type="ChEBI" id="CHEBI:83834"/>
        <dbReference type="EC" id="5.2.1.8"/>
    </reaction>
</comment>
<sequence length="553" mass="60025">MAELISREGNKVQFRVAVPTAEVNRAFEQVWAGLARDVRVPGFRPGKAPRKVLENRVGKGYVENEVRDRLLQSHYPQAARELGLNLVDAQIDPGTLASGQGFDFTVNGETYPEVTLGDWRSIRLTAASPEITDEVLDRTLADLQERNATFQTAERPIEASDQVTIEELGEEGGTYPVYLDVAEPHVRDALIGKSVGDEVEITVPAHQHGDHEHPEHTVRVRVQGVQTKQLQPLDDDFARSLNFEGLERLRTDLRAELERRARQEGDAARREEFVGGLVEGMQVEIPRALIDRRREAMLEEIQDDLGRQGVKWAEYETFMQEQGKLDEFMGDLAKNAEARVRRDLALEQLAEDLKVQVTQAEFDASLAALAQSNGMPVQQLRGQLGPNGLNGYLVSLTREKGLQQALTGLASAQAQTATTANEGARAGEATAQQAGDEQGAEQTEAGQEGAQAEASATSGTDTDADQEGVQAESAGQTTEGSASGDVPQIGAQEMVTERADDVQGGEQEDTAPTAVTTASEEQTPVAQGDTQAIGGEQVGEPQTGEQTQEQRTE</sequence>
<feature type="domain" description="Trigger factor ribosome-binding bacterial" evidence="11">
    <location>
        <begin position="7"/>
        <end position="142"/>
    </location>
</feature>
<keyword evidence="6 9" id="KW-0143">Chaperone</keyword>
<evidence type="ECO:0000256" key="5">
    <source>
        <dbReference type="ARBA" id="ARBA00023110"/>
    </source>
</evidence>
<feature type="domain" description="Trigger factor C-terminal" evidence="12">
    <location>
        <begin position="246"/>
        <end position="393"/>
    </location>
</feature>
<protein>
    <recommendedName>
        <fullName evidence="4 9">Trigger factor</fullName>
        <shortName evidence="9">TF</shortName>
        <ecNumber evidence="3 9">5.2.1.8</ecNumber>
    </recommendedName>
    <alternativeName>
        <fullName evidence="8 9">PPIase</fullName>
    </alternativeName>
</protein>
<feature type="compositionally biased region" description="Polar residues" evidence="10">
    <location>
        <begin position="513"/>
        <end position="530"/>
    </location>
</feature>
<reference evidence="13" key="1">
    <citation type="submission" date="2022-07" db="EMBL/GenBank/DDBJ databases">
        <title>Complete Genome Sequence of the Radioresistant Bacterium Deinococcus aetherius ST0316, Isolated from the Air Dust collected in Lower Stratosphere above Japan.</title>
        <authorList>
            <person name="Satoh K."/>
            <person name="Hagiwara K."/>
            <person name="Katsumata K."/>
            <person name="Kubo A."/>
            <person name="Yokobori S."/>
            <person name="Yamagishi A."/>
            <person name="Oono Y."/>
            <person name="Narumi I."/>
        </authorList>
    </citation>
    <scope>NUCLEOTIDE SEQUENCE</scope>
    <source>
        <strain evidence="13">ST0316</strain>
    </source>
</reference>
<evidence type="ECO:0000256" key="4">
    <source>
        <dbReference type="ARBA" id="ARBA00016902"/>
    </source>
</evidence>
<keyword evidence="7 9" id="KW-0413">Isomerase</keyword>
<dbReference type="NCBIfam" id="TIGR00115">
    <property type="entry name" value="tig"/>
    <property type="match status" value="1"/>
</dbReference>
<dbReference type="Gene3D" id="3.30.70.1050">
    <property type="entry name" value="Trigger factor ribosome-binding domain"/>
    <property type="match status" value="1"/>
</dbReference>
<comment type="subcellular location">
    <subcellularLocation>
        <location evidence="9">Cytoplasm</location>
    </subcellularLocation>
    <text evidence="9">About half TF is bound to the ribosome near the polypeptide exit tunnel while the other half is free in the cytoplasm.</text>
</comment>
<dbReference type="Proteomes" id="UP001064971">
    <property type="component" value="Chromosome"/>
</dbReference>
<comment type="domain">
    <text evidence="9">Consists of 3 domains; the N-terminus binds the ribosome, the middle domain has PPIase activity, while the C-terminus has intrinsic chaperone activity on its own.</text>
</comment>
<dbReference type="EMBL" id="AP026560">
    <property type="protein sequence ID" value="BDP42948.1"/>
    <property type="molecule type" value="Genomic_DNA"/>
</dbReference>
<dbReference type="SUPFAM" id="SSF102735">
    <property type="entry name" value="Trigger factor ribosome-binding domain"/>
    <property type="match status" value="1"/>
</dbReference>
<feature type="region of interest" description="Disordered" evidence="10">
    <location>
        <begin position="417"/>
        <end position="553"/>
    </location>
</feature>
<dbReference type="InterPro" id="IPR036611">
    <property type="entry name" value="Trigger_fac_ribosome-bd_sf"/>
</dbReference>
<gene>
    <name evidence="9" type="primary">tig</name>
    <name evidence="13" type="ORF">DAETH_29170</name>
</gene>
<evidence type="ECO:0000256" key="8">
    <source>
        <dbReference type="ARBA" id="ARBA00029986"/>
    </source>
</evidence>
<dbReference type="InterPro" id="IPR005215">
    <property type="entry name" value="Trig_fac"/>
</dbReference>
<dbReference type="Gene3D" id="1.10.3120.10">
    <property type="entry name" value="Trigger factor, C-terminal domain"/>
    <property type="match status" value="1"/>
</dbReference>
<keyword evidence="9" id="KW-0963">Cytoplasm</keyword>
<dbReference type="HAMAP" id="MF_00303">
    <property type="entry name" value="Trigger_factor_Tig"/>
    <property type="match status" value="1"/>
</dbReference>
<dbReference type="InterPro" id="IPR027304">
    <property type="entry name" value="Trigger_fact/SurA_dom_sf"/>
</dbReference>
<organism evidence="13 14">
    <name type="scientific">Deinococcus aetherius</name>
    <dbReference type="NCBI Taxonomy" id="200252"/>
    <lineage>
        <taxon>Bacteria</taxon>
        <taxon>Thermotogati</taxon>
        <taxon>Deinococcota</taxon>
        <taxon>Deinococci</taxon>
        <taxon>Deinococcales</taxon>
        <taxon>Deinococcaceae</taxon>
        <taxon>Deinococcus</taxon>
    </lineage>
</organism>
<evidence type="ECO:0000256" key="7">
    <source>
        <dbReference type="ARBA" id="ARBA00023235"/>
    </source>
</evidence>
<dbReference type="InterPro" id="IPR008881">
    <property type="entry name" value="Trigger_fac_ribosome-bd_bac"/>
</dbReference>
<keyword evidence="14" id="KW-1185">Reference proteome</keyword>
<proteinExistence type="inferred from homology"/>
<evidence type="ECO:0000256" key="1">
    <source>
        <dbReference type="ARBA" id="ARBA00000971"/>
    </source>
</evidence>
<feature type="compositionally biased region" description="Low complexity" evidence="10">
    <location>
        <begin position="417"/>
        <end position="460"/>
    </location>
</feature>
<dbReference type="SUPFAM" id="SSF109998">
    <property type="entry name" value="Triger factor/SurA peptide-binding domain-like"/>
    <property type="match status" value="1"/>
</dbReference>
<dbReference type="Pfam" id="PF05698">
    <property type="entry name" value="Trigger_C"/>
    <property type="match status" value="1"/>
</dbReference>
<dbReference type="InterPro" id="IPR037041">
    <property type="entry name" value="Trigger_fac_C_sf"/>
</dbReference>
<dbReference type="SUPFAM" id="SSF54534">
    <property type="entry name" value="FKBP-like"/>
    <property type="match status" value="1"/>
</dbReference>
<comment type="function">
    <text evidence="9">Involved in protein export. Acts as a chaperone by maintaining the newly synthesized protein in an open conformation. Functions as a peptidyl-prolyl cis-trans isomerase.</text>
</comment>